<dbReference type="InterPro" id="IPR035094">
    <property type="entry name" value="EgtD"/>
</dbReference>
<dbReference type="InterPro" id="IPR051128">
    <property type="entry name" value="EgtD_Methyltrsf_superfamily"/>
</dbReference>
<dbReference type="Gene3D" id="3.40.50.150">
    <property type="entry name" value="Vaccinia Virus protein VP39"/>
    <property type="match status" value="1"/>
</dbReference>
<dbReference type="InterPro" id="IPR017804">
    <property type="entry name" value="MeTrfase_EgtD-like"/>
</dbReference>
<proteinExistence type="predicted"/>
<dbReference type="STRING" id="1050202.GCA_000384035_01882"/>
<dbReference type="PANTHER" id="PTHR43397">
    <property type="entry name" value="ERGOTHIONEINE BIOSYNTHESIS PROTEIN 1"/>
    <property type="match status" value="1"/>
</dbReference>
<organism evidence="4 5">
    <name type="scientific">Actinopolyspora mortivallis</name>
    <dbReference type="NCBI Taxonomy" id="33906"/>
    <lineage>
        <taxon>Bacteria</taxon>
        <taxon>Bacillati</taxon>
        <taxon>Actinomycetota</taxon>
        <taxon>Actinomycetes</taxon>
        <taxon>Actinopolysporales</taxon>
        <taxon>Actinopolysporaceae</taxon>
        <taxon>Actinopolyspora</taxon>
    </lineage>
</organism>
<dbReference type="InParanoid" id="A0A2T0GXD4"/>
<dbReference type="EMBL" id="PVSR01000010">
    <property type="protein sequence ID" value="PRW63760.1"/>
    <property type="molecule type" value="Genomic_DNA"/>
</dbReference>
<dbReference type="SUPFAM" id="SSF53335">
    <property type="entry name" value="S-adenosyl-L-methionine-dependent methyltransferases"/>
    <property type="match status" value="1"/>
</dbReference>
<gene>
    <name evidence="4" type="primary">egtD</name>
    <name evidence="4" type="ORF">CEP50_08960</name>
</gene>
<dbReference type="PANTHER" id="PTHR43397:SF1">
    <property type="entry name" value="ERGOTHIONEINE BIOSYNTHESIS PROTEIN 1"/>
    <property type="match status" value="1"/>
</dbReference>
<dbReference type="PIRSF" id="PIRSF018005">
    <property type="entry name" value="UCP018005"/>
    <property type="match status" value="1"/>
</dbReference>
<feature type="domain" description="Histidine-specific methyltransferase SAM-dependent" evidence="3">
    <location>
        <begin position="18"/>
        <end position="318"/>
    </location>
</feature>
<evidence type="ECO:0000313" key="5">
    <source>
        <dbReference type="Proteomes" id="UP000239352"/>
    </source>
</evidence>
<evidence type="ECO:0000256" key="2">
    <source>
        <dbReference type="ARBA" id="ARBA00022679"/>
    </source>
</evidence>
<dbReference type="AlphaFoldDB" id="A0A2T0GXD4"/>
<comment type="caution">
    <text evidence="4">The sequence shown here is derived from an EMBL/GenBank/DDBJ whole genome shotgun (WGS) entry which is preliminary data.</text>
</comment>
<evidence type="ECO:0000256" key="1">
    <source>
        <dbReference type="ARBA" id="ARBA00022603"/>
    </source>
</evidence>
<dbReference type="GO" id="GO:0032259">
    <property type="term" value="P:methylation"/>
    <property type="evidence" value="ECO:0007669"/>
    <property type="project" value="UniProtKB-KW"/>
</dbReference>
<keyword evidence="1 4" id="KW-0489">Methyltransferase</keyword>
<reference evidence="4 5" key="1">
    <citation type="submission" date="2018-03" db="EMBL/GenBank/DDBJ databases">
        <title>Actinopolyspora mortivallis from Sahara, screening for active biomolecules.</title>
        <authorList>
            <person name="Selama O."/>
            <person name="Wellington E.M.H."/>
            <person name="Hacene H."/>
        </authorList>
    </citation>
    <scope>NUCLEOTIDE SEQUENCE [LARGE SCALE GENOMIC DNA]</scope>
    <source>
        <strain evidence="4 5">M5A</strain>
    </source>
</reference>
<dbReference type="InterPro" id="IPR029063">
    <property type="entry name" value="SAM-dependent_MTases_sf"/>
</dbReference>
<name>A0A2T0GXD4_ACTMO</name>
<accession>A0A2T0GXD4</accession>
<evidence type="ECO:0000259" key="3">
    <source>
        <dbReference type="Pfam" id="PF10017"/>
    </source>
</evidence>
<dbReference type="Proteomes" id="UP000239352">
    <property type="component" value="Unassembled WGS sequence"/>
</dbReference>
<dbReference type="Pfam" id="PF10017">
    <property type="entry name" value="Methyltransf_33"/>
    <property type="match status" value="1"/>
</dbReference>
<dbReference type="InterPro" id="IPR019257">
    <property type="entry name" value="MeTrfase_dom"/>
</dbReference>
<dbReference type="GO" id="GO:0008168">
    <property type="term" value="F:methyltransferase activity"/>
    <property type="evidence" value="ECO:0007669"/>
    <property type="project" value="UniProtKB-KW"/>
</dbReference>
<sequence>MELRDYRAEVDTTRELVADARAGLTASPKWLPPKWFYDARGSDLFERITELPEYYQTRAEYRILERYAPDIAERTGVDSLVELGSGSSSKTVLLLDALRKNGTLERFVPSDVSHAALRGALSRLSVDYPEVDLHAVVGDFETTLEVLPRANTRMIALLGGTIGNMDPWQRDRFLRQVRGALDGGEWLLLGTDLVKDPERLRRAYDDGEGVTAEFNRNVLHVLNRGLGADFPVEEFVHCARYDGRRERVEISLRSPRAMRVWLDEAALAVELSAGEEIETEISAKFRYSGVRTELHEAGFELIDWYTDRDRDFAVALARAS</sequence>
<protein>
    <submittedName>
        <fullName evidence="4">L-histidine N(Alpha)-methyltransferase</fullName>
    </submittedName>
</protein>
<evidence type="ECO:0000313" key="4">
    <source>
        <dbReference type="EMBL" id="PRW63760.1"/>
    </source>
</evidence>
<dbReference type="NCBIfam" id="TIGR03438">
    <property type="entry name" value="egtD_ergothio"/>
    <property type="match status" value="1"/>
</dbReference>
<keyword evidence="5" id="KW-1185">Reference proteome</keyword>
<keyword evidence="2 4" id="KW-0808">Transferase</keyword>